<dbReference type="GO" id="GO:0003723">
    <property type="term" value="F:RNA binding"/>
    <property type="evidence" value="ECO:0007669"/>
    <property type="project" value="InterPro"/>
</dbReference>
<dbReference type="InterPro" id="IPR012677">
    <property type="entry name" value="Nucleotide-bd_a/b_plait_sf"/>
</dbReference>
<evidence type="ECO:0000259" key="2">
    <source>
        <dbReference type="Pfam" id="PF00076"/>
    </source>
</evidence>
<dbReference type="Proteomes" id="UP000886595">
    <property type="component" value="Unassembled WGS sequence"/>
</dbReference>
<organism evidence="4 5">
    <name type="scientific">Brassica carinata</name>
    <name type="common">Ethiopian mustard</name>
    <name type="synonym">Abyssinian cabbage</name>
    <dbReference type="NCBI Taxonomy" id="52824"/>
    <lineage>
        <taxon>Eukaryota</taxon>
        <taxon>Viridiplantae</taxon>
        <taxon>Streptophyta</taxon>
        <taxon>Embryophyta</taxon>
        <taxon>Tracheophyta</taxon>
        <taxon>Spermatophyta</taxon>
        <taxon>Magnoliopsida</taxon>
        <taxon>eudicotyledons</taxon>
        <taxon>Gunneridae</taxon>
        <taxon>Pentapetalae</taxon>
        <taxon>rosids</taxon>
        <taxon>malvids</taxon>
        <taxon>Brassicales</taxon>
        <taxon>Brassicaceae</taxon>
        <taxon>Brassiceae</taxon>
        <taxon>Brassica</taxon>
    </lineage>
</organism>
<feature type="domain" description="RRM" evidence="2">
    <location>
        <begin position="117"/>
        <end position="147"/>
    </location>
</feature>
<sequence length="181" mass="20216">MNQNSFVWPLRSLNPLGMSISPETSTQAGSDLMKFLNVNECKAYLRIYGQNLFLLRGFLSIGGDVCKGDTVLFTEKVKESGKIMGRRTGAGQVVKESYGTAKQQHTFTCFGAREPWGFAFVEFVDAYDAGEAQRSMNRRVFAGREITVVVALESRKRPEEMHVKTRTHSREPSGSRGRSHG</sequence>
<dbReference type="InterPro" id="IPR035979">
    <property type="entry name" value="RBD_domain_sf"/>
</dbReference>
<dbReference type="SUPFAM" id="SSF54928">
    <property type="entry name" value="RNA-binding domain, RBD"/>
    <property type="match status" value="1"/>
</dbReference>
<keyword evidence="5" id="KW-1185">Reference proteome</keyword>
<dbReference type="Pfam" id="PF00076">
    <property type="entry name" value="RRM_1"/>
    <property type="match status" value="1"/>
</dbReference>
<feature type="region of interest" description="Disordered" evidence="1">
    <location>
        <begin position="157"/>
        <end position="181"/>
    </location>
</feature>
<protein>
    <recommendedName>
        <fullName evidence="6">RRM domain-containing protein</fullName>
    </recommendedName>
</protein>
<reference evidence="4 5" key="1">
    <citation type="submission" date="2020-02" db="EMBL/GenBank/DDBJ databases">
        <authorList>
            <person name="Ma Q."/>
            <person name="Huang Y."/>
            <person name="Song X."/>
            <person name="Pei D."/>
        </authorList>
    </citation>
    <scope>NUCLEOTIDE SEQUENCE [LARGE SCALE GENOMIC DNA]</scope>
    <source>
        <strain evidence="4">Sxm20200214</strain>
        <tissue evidence="4">Leaf</tissue>
    </source>
</reference>
<dbReference type="InterPro" id="IPR000504">
    <property type="entry name" value="RRM_dom"/>
</dbReference>
<evidence type="ECO:0008006" key="6">
    <source>
        <dbReference type="Google" id="ProtNLM"/>
    </source>
</evidence>
<feature type="domain" description="DUF7699" evidence="3">
    <location>
        <begin position="66"/>
        <end position="108"/>
    </location>
</feature>
<evidence type="ECO:0000259" key="3">
    <source>
        <dbReference type="Pfam" id="PF24766"/>
    </source>
</evidence>
<dbReference type="PANTHER" id="PTHR35323">
    <property type="entry name" value="SAP DOMAIN-CONTAINING PROTEIN"/>
    <property type="match status" value="1"/>
</dbReference>
<name>A0A8X7VR59_BRACI</name>
<dbReference type="Pfam" id="PF24766">
    <property type="entry name" value="DUF7699"/>
    <property type="match status" value="1"/>
</dbReference>
<evidence type="ECO:0000313" key="4">
    <source>
        <dbReference type="EMBL" id="KAG2315628.1"/>
    </source>
</evidence>
<dbReference type="PANTHER" id="PTHR35323:SF2">
    <property type="entry name" value="SAP DOMAIN-CONTAINING PROTEIN"/>
    <property type="match status" value="1"/>
</dbReference>
<feature type="compositionally biased region" description="Basic and acidic residues" evidence="1">
    <location>
        <begin position="157"/>
        <end position="173"/>
    </location>
</feature>
<dbReference type="EMBL" id="JAAMPC010000004">
    <property type="protein sequence ID" value="KAG2315628.1"/>
    <property type="molecule type" value="Genomic_DNA"/>
</dbReference>
<evidence type="ECO:0000256" key="1">
    <source>
        <dbReference type="SAM" id="MobiDB-lite"/>
    </source>
</evidence>
<dbReference type="InterPro" id="IPR056116">
    <property type="entry name" value="DUF7699"/>
</dbReference>
<evidence type="ECO:0000313" key="5">
    <source>
        <dbReference type="Proteomes" id="UP000886595"/>
    </source>
</evidence>
<comment type="caution">
    <text evidence="4">The sequence shown here is derived from an EMBL/GenBank/DDBJ whole genome shotgun (WGS) entry which is preliminary data.</text>
</comment>
<dbReference type="OrthoDB" id="439808at2759"/>
<gene>
    <name evidence="4" type="ORF">Bca52824_018750</name>
</gene>
<accession>A0A8X7VR59</accession>
<proteinExistence type="predicted"/>
<dbReference type="AlphaFoldDB" id="A0A8X7VR59"/>
<dbReference type="Gene3D" id="3.30.70.330">
    <property type="match status" value="1"/>
</dbReference>